<accession>A0A6G1PHE5</accession>
<gene>
    <name evidence="1" type="ORF">EXN66_Car005236</name>
</gene>
<dbReference type="Proteomes" id="UP000503349">
    <property type="component" value="Chromosome 5"/>
</dbReference>
<organism evidence="1 2">
    <name type="scientific">Channa argus</name>
    <name type="common">Northern snakehead</name>
    <name type="synonym">Ophicephalus argus</name>
    <dbReference type="NCBI Taxonomy" id="215402"/>
    <lineage>
        <taxon>Eukaryota</taxon>
        <taxon>Metazoa</taxon>
        <taxon>Chordata</taxon>
        <taxon>Craniata</taxon>
        <taxon>Vertebrata</taxon>
        <taxon>Euteleostomi</taxon>
        <taxon>Actinopterygii</taxon>
        <taxon>Neopterygii</taxon>
        <taxon>Teleostei</taxon>
        <taxon>Neoteleostei</taxon>
        <taxon>Acanthomorphata</taxon>
        <taxon>Anabantaria</taxon>
        <taxon>Anabantiformes</taxon>
        <taxon>Channoidei</taxon>
        <taxon>Channidae</taxon>
        <taxon>Channa</taxon>
    </lineage>
</organism>
<keyword evidence="2" id="KW-1185">Reference proteome</keyword>
<reference evidence="1 2" key="1">
    <citation type="submission" date="2019-02" db="EMBL/GenBank/DDBJ databases">
        <title>Opniocepnalus argus genome.</title>
        <authorList>
            <person name="Zhou C."/>
            <person name="Xiao S."/>
        </authorList>
    </citation>
    <scope>NUCLEOTIDE SEQUENCE [LARGE SCALE GENOMIC DNA]</scope>
    <source>
        <strain evidence="1">OARG1902GOOAL</strain>
        <tissue evidence="1">Muscle</tissue>
    </source>
</reference>
<reference evidence="2" key="2">
    <citation type="submission" date="2019-02" db="EMBL/GenBank/DDBJ databases">
        <title>Opniocepnalus argus Var Kimnra genome.</title>
        <authorList>
            <person name="Zhou C."/>
            <person name="Xiao S."/>
        </authorList>
    </citation>
    <scope>NUCLEOTIDE SEQUENCE [LARGE SCALE GENOMIC DNA]</scope>
</reference>
<proteinExistence type="predicted"/>
<name>A0A6G1PHE5_CHAAH</name>
<evidence type="ECO:0000313" key="1">
    <source>
        <dbReference type="EMBL" id="KAF3689564.1"/>
    </source>
</evidence>
<sequence>MSCRLEAVPVVQPVSMNSSVRHFVDLKHISGLKHLFYKGWRDSSNHCKDMEKLLTVQLLASLLPNK</sequence>
<evidence type="ECO:0000313" key="2">
    <source>
        <dbReference type="Proteomes" id="UP000503349"/>
    </source>
</evidence>
<dbReference type="EMBL" id="CM015716">
    <property type="protein sequence ID" value="KAF3689564.1"/>
    <property type="molecule type" value="Genomic_DNA"/>
</dbReference>
<dbReference type="AlphaFoldDB" id="A0A6G1PHE5"/>
<protein>
    <submittedName>
        <fullName evidence="1">Uncharacterized protein</fullName>
    </submittedName>
</protein>